<feature type="transmembrane region" description="Helical" evidence="1">
    <location>
        <begin position="139"/>
        <end position="158"/>
    </location>
</feature>
<feature type="transmembrane region" description="Helical" evidence="1">
    <location>
        <begin position="107"/>
        <end position="127"/>
    </location>
</feature>
<accession>A0AA96X2M8</accession>
<name>A0AA96X2M8_LEPBY</name>
<sequence>MSVPTELDAAIAVVGGILTAIAIFCIPRQNLDRVPMSGLFLLLIIHAIVGWVLAISDVQIGLWLVAAGAVLIVAMIRSLQLGQAGAISLGGAAISAIVWAVRQDANAQISAIAFLFLGIWLWAFGGARYRMEGAGFGKSIRWVLAIVGWEGLWIGWLIDTFVAPQVGIWLR</sequence>
<feature type="transmembrane region" description="Helical" evidence="1">
    <location>
        <begin position="60"/>
        <end position="77"/>
    </location>
</feature>
<feature type="transmembrane region" description="Helical" evidence="1">
    <location>
        <begin position="6"/>
        <end position="26"/>
    </location>
</feature>
<protein>
    <submittedName>
        <fullName evidence="2">Uncharacterized protein</fullName>
    </submittedName>
</protein>
<proteinExistence type="predicted"/>
<evidence type="ECO:0000256" key="1">
    <source>
        <dbReference type="SAM" id="Phobius"/>
    </source>
</evidence>
<keyword evidence="1" id="KW-0472">Membrane</keyword>
<dbReference type="RefSeq" id="WP_287455831.1">
    <property type="nucleotide sequence ID" value="NZ_CP130144.1"/>
</dbReference>
<reference evidence="2" key="2">
    <citation type="submission" date="2023-07" db="EMBL/GenBank/DDBJ databases">
        <authorList>
            <person name="Bai X.-H."/>
            <person name="Wang H.-H."/>
            <person name="Wang J."/>
            <person name="Ma M.-Y."/>
            <person name="Hu H.-H."/>
            <person name="Song Z.-L."/>
            <person name="Ma H.-G."/>
            <person name="Fan Y."/>
            <person name="Du C.-Y."/>
            <person name="Xu J.-C."/>
        </authorList>
    </citation>
    <scope>NUCLEOTIDE SEQUENCE</scope>
    <source>
        <strain evidence="2">CZ1</strain>
    </source>
</reference>
<keyword evidence="1" id="KW-0812">Transmembrane</keyword>
<dbReference type="AlphaFoldDB" id="A0AA96X2M8"/>
<reference evidence="2" key="1">
    <citation type="journal article" date="2023" name="Plants (Basel)">
        <title>Genomic Analysis of Leptolyngbya boryana CZ1 Reveals Efficient Carbon Fixation Modules.</title>
        <authorList>
            <person name="Bai X."/>
            <person name="Wang H."/>
            <person name="Cheng W."/>
            <person name="Wang J."/>
            <person name="Ma M."/>
            <person name="Hu H."/>
            <person name="Song Z."/>
            <person name="Ma H."/>
            <person name="Fan Y."/>
            <person name="Du C."/>
            <person name="Xu J."/>
        </authorList>
    </citation>
    <scope>NUCLEOTIDE SEQUENCE</scope>
    <source>
        <strain evidence="2">CZ1</strain>
    </source>
</reference>
<feature type="transmembrane region" description="Helical" evidence="1">
    <location>
        <begin position="84"/>
        <end position="101"/>
    </location>
</feature>
<feature type="transmembrane region" description="Helical" evidence="1">
    <location>
        <begin position="38"/>
        <end position="54"/>
    </location>
</feature>
<keyword evidence="1" id="KW-1133">Transmembrane helix</keyword>
<gene>
    <name evidence="2" type="ORF">Q2T42_12945</name>
</gene>
<evidence type="ECO:0000313" key="2">
    <source>
        <dbReference type="EMBL" id="WNZ48734.1"/>
    </source>
</evidence>
<organism evidence="2">
    <name type="scientific">Leptolyngbya boryana CZ1</name>
    <dbReference type="NCBI Taxonomy" id="3060204"/>
    <lineage>
        <taxon>Bacteria</taxon>
        <taxon>Bacillati</taxon>
        <taxon>Cyanobacteriota</taxon>
        <taxon>Cyanophyceae</taxon>
        <taxon>Leptolyngbyales</taxon>
        <taxon>Leptolyngbyaceae</taxon>
        <taxon>Leptolyngbya group</taxon>
        <taxon>Leptolyngbya</taxon>
    </lineage>
</organism>
<dbReference type="EMBL" id="CP130144">
    <property type="protein sequence ID" value="WNZ48734.1"/>
    <property type="molecule type" value="Genomic_DNA"/>
</dbReference>